<comment type="subunit">
    <text evidence="8">Forms a stable energy-coupling factor (ECF) transporter complex composed of 2 membrane-embedded substrate-binding proteins (S component), 2 ATP-binding proteins (A component) and 2 transmembrane proteins (T component).</text>
</comment>
<protein>
    <recommendedName>
        <fullName evidence="8">Energy-coupling factor transporter ATP-binding protein EcfA2</fullName>
        <ecNumber evidence="8">7.-.-.-</ecNumber>
    </recommendedName>
</protein>
<dbReference type="PROSITE" id="PS00211">
    <property type="entry name" value="ABC_TRANSPORTER_1"/>
    <property type="match status" value="1"/>
</dbReference>
<evidence type="ECO:0000256" key="5">
    <source>
        <dbReference type="ARBA" id="ARBA00022840"/>
    </source>
</evidence>
<organism evidence="10 11">
    <name type="scientific">Lactobacillus rodentium</name>
    <dbReference type="NCBI Taxonomy" id="947835"/>
    <lineage>
        <taxon>Bacteria</taxon>
        <taxon>Bacillati</taxon>
        <taxon>Bacillota</taxon>
        <taxon>Bacilli</taxon>
        <taxon>Lactobacillales</taxon>
        <taxon>Lactobacillaceae</taxon>
        <taxon>Lactobacillus</taxon>
    </lineage>
</organism>
<feature type="domain" description="ABC transporter" evidence="9">
    <location>
        <begin position="3"/>
        <end position="245"/>
    </location>
</feature>
<dbReference type="Gene3D" id="3.40.50.300">
    <property type="entry name" value="P-loop containing nucleotide triphosphate hydrolases"/>
    <property type="match status" value="1"/>
</dbReference>
<evidence type="ECO:0000313" key="10">
    <source>
        <dbReference type="EMBL" id="GBG04231.1"/>
    </source>
</evidence>
<gene>
    <name evidence="10" type="primary">ecfA2</name>
    <name evidence="10" type="ORF">LrDSM24759_01450</name>
</gene>
<dbReference type="Pfam" id="PF00005">
    <property type="entry name" value="ABC_tran"/>
    <property type="match status" value="1"/>
</dbReference>
<keyword evidence="6" id="KW-1278">Translocase</keyword>
<dbReference type="PROSITE" id="PS50893">
    <property type="entry name" value="ABC_TRANSPORTER_2"/>
    <property type="match status" value="1"/>
</dbReference>
<dbReference type="SUPFAM" id="SSF52540">
    <property type="entry name" value="P-loop containing nucleoside triphosphate hydrolases"/>
    <property type="match status" value="1"/>
</dbReference>
<dbReference type="InterPro" id="IPR027417">
    <property type="entry name" value="P-loop_NTPase"/>
</dbReference>
<dbReference type="SMART" id="SM00382">
    <property type="entry name" value="AAA"/>
    <property type="match status" value="1"/>
</dbReference>
<comment type="function">
    <text evidence="8">ATP-binding (A) component of a common energy-coupling factor (ECF) ABC-transporter complex.</text>
</comment>
<evidence type="ECO:0000256" key="2">
    <source>
        <dbReference type="ARBA" id="ARBA00022448"/>
    </source>
</evidence>
<dbReference type="OrthoDB" id="9784332at2"/>
<dbReference type="InterPro" id="IPR030946">
    <property type="entry name" value="EcfA2"/>
</dbReference>
<comment type="caution">
    <text evidence="10">The sequence shown here is derived from an EMBL/GenBank/DDBJ whole genome shotgun (WGS) entry which is preliminary data.</text>
</comment>
<evidence type="ECO:0000256" key="8">
    <source>
        <dbReference type="RuleBase" id="RU365104"/>
    </source>
</evidence>
<sequence>MPITLKNVNYTYNSNTPLAHIALTDVNLTIKDNKVTALIGHTGSGKSTLLQLFDGLLKPTTGEVRVNNYVLTSQTKNKGLKSLRKEVGIVFQSPENQLFAETVLKDVMFGPQNFGYSDEEAESAAKKWLKKVGISEELFNRSPFDLSGGQMRRVAIAGVLAYEPKILCLDEPAAGLDPSGKEEILSIFRDYQQQGHGVILVSHDMNDVANFADEVVVMDKGKVAKQDNIHNIFSDPSWLQKHHLNEPESISFSLKLRQRGLNISPAINVKNLADEIIKNRGAINE</sequence>
<evidence type="ECO:0000256" key="4">
    <source>
        <dbReference type="ARBA" id="ARBA00022741"/>
    </source>
</evidence>
<keyword evidence="3 8" id="KW-1003">Cell membrane</keyword>
<dbReference type="PANTHER" id="PTHR43553">
    <property type="entry name" value="HEAVY METAL TRANSPORTER"/>
    <property type="match status" value="1"/>
</dbReference>
<dbReference type="GO" id="GO:0043190">
    <property type="term" value="C:ATP-binding cassette (ABC) transporter complex"/>
    <property type="evidence" value="ECO:0007669"/>
    <property type="project" value="TreeGrafter"/>
</dbReference>
<dbReference type="GO" id="GO:0005524">
    <property type="term" value="F:ATP binding"/>
    <property type="evidence" value="ECO:0007669"/>
    <property type="project" value="UniProtKB-UniRule"/>
</dbReference>
<evidence type="ECO:0000313" key="11">
    <source>
        <dbReference type="Proteomes" id="UP000257317"/>
    </source>
</evidence>
<keyword evidence="2 8" id="KW-0813">Transport</keyword>
<dbReference type="RefSeq" id="WP_117117473.1">
    <property type="nucleotide sequence ID" value="NZ_BFBY01000001.1"/>
</dbReference>
<dbReference type="NCBIfam" id="TIGR04521">
    <property type="entry name" value="ECF_ATPase_2"/>
    <property type="match status" value="1"/>
</dbReference>
<dbReference type="EMBL" id="BFBY01000001">
    <property type="protein sequence ID" value="GBG04231.1"/>
    <property type="molecule type" value="Genomic_DNA"/>
</dbReference>
<evidence type="ECO:0000256" key="6">
    <source>
        <dbReference type="ARBA" id="ARBA00022967"/>
    </source>
</evidence>
<evidence type="ECO:0000256" key="7">
    <source>
        <dbReference type="ARBA" id="ARBA00023136"/>
    </source>
</evidence>
<dbReference type="GO" id="GO:0042626">
    <property type="term" value="F:ATPase-coupled transmembrane transporter activity"/>
    <property type="evidence" value="ECO:0007669"/>
    <property type="project" value="TreeGrafter"/>
</dbReference>
<dbReference type="Proteomes" id="UP000257317">
    <property type="component" value="Unassembled WGS sequence"/>
</dbReference>
<dbReference type="EC" id="7.-.-.-" evidence="8"/>
<dbReference type="InterPro" id="IPR015856">
    <property type="entry name" value="ABC_transpr_CbiO/EcfA_su"/>
</dbReference>
<keyword evidence="11" id="KW-1185">Reference proteome</keyword>
<keyword evidence="7 8" id="KW-0472">Membrane</keyword>
<keyword evidence="4 8" id="KW-0547">Nucleotide-binding</keyword>
<dbReference type="InterPro" id="IPR050095">
    <property type="entry name" value="ECF_ABC_transporter_ATP-bd"/>
</dbReference>
<evidence type="ECO:0000259" key="9">
    <source>
        <dbReference type="PROSITE" id="PS50893"/>
    </source>
</evidence>
<evidence type="ECO:0000256" key="3">
    <source>
        <dbReference type="ARBA" id="ARBA00022475"/>
    </source>
</evidence>
<dbReference type="AlphaFoldDB" id="A0A2Z6T6X4"/>
<comment type="similarity">
    <text evidence="8">Belongs to the ABC transporter superfamily. Energy-coupling factor EcfA family.</text>
</comment>
<accession>A0A2Z6T6X4</accession>
<dbReference type="InterPro" id="IPR003439">
    <property type="entry name" value="ABC_transporter-like_ATP-bd"/>
</dbReference>
<dbReference type="PANTHER" id="PTHR43553:SF27">
    <property type="entry name" value="ENERGY-COUPLING FACTOR TRANSPORTER ATP-BINDING PROTEIN ECFA2"/>
    <property type="match status" value="1"/>
</dbReference>
<keyword evidence="5 8" id="KW-0067">ATP-binding</keyword>
<evidence type="ECO:0000256" key="1">
    <source>
        <dbReference type="ARBA" id="ARBA00004202"/>
    </source>
</evidence>
<dbReference type="FunFam" id="3.40.50.300:FF:000224">
    <property type="entry name" value="Energy-coupling factor transporter ATP-binding protein EcfA"/>
    <property type="match status" value="1"/>
</dbReference>
<dbReference type="InterPro" id="IPR017871">
    <property type="entry name" value="ABC_transporter-like_CS"/>
</dbReference>
<name>A0A2Z6T6X4_9LACO</name>
<comment type="subcellular location">
    <subcellularLocation>
        <location evidence="1 8">Cell membrane</location>
        <topology evidence="1 8">Peripheral membrane protein</topology>
    </subcellularLocation>
</comment>
<dbReference type="GO" id="GO:0016887">
    <property type="term" value="F:ATP hydrolysis activity"/>
    <property type="evidence" value="ECO:0007669"/>
    <property type="project" value="InterPro"/>
</dbReference>
<dbReference type="CDD" id="cd03225">
    <property type="entry name" value="ABC_cobalt_CbiO_domain1"/>
    <property type="match status" value="1"/>
</dbReference>
<dbReference type="InterPro" id="IPR003593">
    <property type="entry name" value="AAA+_ATPase"/>
</dbReference>
<reference evidence="11" key="1">
    <citation type="submission" date="2018-03" db="EMBL/GenBank/DDBJ databases">
        <title>New taxa in the Lactobacillus gasseri group.</title>
        <authorList>
            <person name="Tanizawa Y."/>
            <person name="Tohno M."/>
            <person name="Endo A."/>
            <person name="Arita M."/>
        </authorList>
    </citation>
    <scope>NUCLEOTIDE SEQUENCE [LARGE SCALE GENOMIC DNA]</scope>
    <source>
        <strain evidence="11">DSM 24759</strain>
    </source>
</reference>
<proteinExistence type="inferred from homology"/>